<dbReference type="EMBL" id="CP023326">
    <property type="protein sequence ID" value="ATY65441.1"/>
    <property type="molecule type" value="Genomic_DNA"/>
</dbReference>
<gene>
    <name evidence="1" type="ORF">A9K55_001342</name>
</gene>
<dbReference type="Proteomes" id="UP000323067">
    <property type="component" value="Chromosome iii"/>
</dbReference>
<evidence type="ECO:0000313" key="1">
    <source>
        <dbReference type="EMBL" id="ATY65441.1"/>
    </source>
</evidence>
<dbReference type="VEuPathDB" id="FungiDB:CCM_08407"/>
<reference evidence="1 2" key="1">
    <citation type="journal article" date="2017" name="BMC Genomics">
        <title>Chromosome level assembly and secondary metabolite potential of the parasitic fungus Cordyceps militaris.</title>
        <authorList>
            <person name="Kramer G.J."/>
            <person name="Nodwell J.R."/>
        </authorList>
    </citation>
    <scope>NUCLEOTIDE SEQUENCE [LARGE SCALE GENOMIC DNA]</scope>
    <source>
        <strain evidence="1 2">ATCC 34164</strain>
    </source>
</reference>
<dbReference type="AlphaFoldDB" id="A0A2H4SQP9"/>
<protein>
    <submittedName>
        <fullName evidence="1">Uncharacterized protein</fullName>
    </submittedName>
</protein>
<organism evidence="1 2">
    <name type="scientific">Cordyceps militaris</name>
    <name type="common">Caterpillar fungus</name>
    <name type="synonym">Clavaria militaris</name>
    <dbReference type="NCBI Taxonomy" id="73501"/>
    <lineage>
        <taxon>Eukaryota</taxon>
        <taxon>Fungi</taxon>
        <taxon>Dikarya</taxon>
        <taxon>Ascomycota</taxon>
        <taxon>Pezizomycotina</taxon>
        <taxon>Sordariomycetes</taxon>
        <taxon>Hypocreomycetidae</taxon>
        <taxon>Hypocreales</taxon>
        <taxon>Cordycipitaceae</taxon>
        <taxon>Cordyceps</taxon>
    </lineage>
</organism>
<dbReference type="VEuPathDB" id="FungiDB:A9K55_001342"/>
<name>A0A2H4SQP9_CORMI</name>
<sequence>MKVSCGGVPGGIQSPILYRPVPSIEMLVKTSTVLCALTVVAFGAPNQLPIDKHRHSGVDRDPITIRCGTGSNTEACPARYKCTAPPNCERYFQGVYYEGCIGTCVPDMPPI</sequence>
<evidence type="ECO:0000313" key="2">
    <source>
        <dbReference type="Proteomes" id="UP000323067"/>
    </source>
</evidence>
<accession>A0A2H4SQP9</accession>
<proteinExistence type="predicted"/>
<dbReference type="OrthoDB" id="4859413at2759"/>